<dbReference type="InterPro" id="IPR035639">
    <property type="entry name" value="CPSF2_MBL"/>
</dbReference>
<keyword evidence="4 8" id="KW-0694">RNA-binding</keyword>
<dbReference type="Pfam" id="PF13299">
    <property type="entry name" value="CPSF100_C"/>
    <property type="match status" value="1"/>
</dbReference>
<dbReference type="GO" id="GO:0006398">
    <property type="term" value="P:mRNA 3'-end processing by stem-loop binding and cleavage"/>
    <property type="evidence" value="ECO:0007669"/>
    <property type="project" value="InterPro"/>
</dbReference>
<evidence type="ECO:0000256" key="2">
    <source>
        <dbReference type="ARBA" id="ARBA00010624"/>
    </source>
</evidence>
<sequence>MTSIIKLTALSGVQEESALCYLLQVDEFRFLLDCGWDESFSMDIIDSLKRYVHQVDAVLLSHPDHLHLGALPYAVGKLGLNCTIYATIPVYKMGQMFMYDLYQSRHNTEDFTLFTLDDVDSAFDKIQQLKYSQIVNLKGKGHGLSITPLPAGHMIGGTIWKIVKDGEEEIIYAVDFNHKREIHLNGCSLETISRPSLLITDSFNASYVQPRRKQRDEQLLTNVMETLRGDGNVLIAVDTAGRVLELAQLLDQIWRTKDAGLGVYSLALLNNVSYNVVEFSKSQVEWMSDKLMRCFEDKRNNPFQFRHLSLCHSLSDLSRVPSPKVVLCSQPDLEAGFSRELFIQWCQDAKNSVILTYRTTPGTLARYLIDNPGEKRIELEIRKRCRLEGRELEEYMEKEKTKKEAAKKLEQAKEVDLDSSDESDMDDDLEQPAVVKTKHHDLMMKGEGGRKGSFFKQAKKSYPMFPTHEERIKWDEYGEIIRPEEFLVPELQATEEEKSKLESGLTNGEEPMEQDLSDVPTKCISTTQAEKTLDESSLGKKTTFTLFKYFNLLKPLKLRIVFLCIVLFTLKDSLVSSLQFCKAKDTELAWIDGVLDMRVEKVDTGVIAEMGDAKEETEDGEPAMDVTPDLTTEPSAAANQRAIKTLFGEDEREISEESDVIPTLEPLPAQEVPGHQSVFINEPRLSDFKQVLLREGIQAEFVGGVLVCNNLVAVRRTEAGRICLEGCHCDDYYRIRELLYQQYAVV</sequence>
<dbReference type="InterPro" id="IPR027075">
    <property type="entry name" value="CPSF2"/>
</dbReference>
<dbReference type="SMART" id="SM01027">
    <property type="entry name" value="Beta-Casp"/>
    <property type="match status" value="1"/>
</dbReference>
<comment type="similarity">
    <text evidence="2 8">Belongs to the metallo-beta-lactamase superfamily. RNA-metabolizing metallo-beta-lactamase-like family. CPSF2/YSH1 subfamily.</text>
</comment>
<dbReference type="PANTHER" id="PTHR45922:SF1">
    <property type="entry name" value="CLEAVAGE AND POLYADENYLATION SPECIFICITY FACTOR SUBUNIT 2"/>
    <property type="match status" value="1"/>
</dbReference>
<evidence type="ECO:0000256" key="5">
    <source>
        <dbReference type="ARBA" id="ARBA00023242"/>
    </source>
</evidence>
<dbReference type="GO" id="GO:0005847">
    <property type="term" value="C:mRNA cleavage and polyadenylation specificity factor complex"/>
    <property type="evidence" value="ECO:0007669"/>
    <property type="project" value="InterPro"/>
</dbReference>
<dbReference type="Pfam" id="PF10996">
    <property type="entry name" value="Beta-Casp"/>
    <property type="match status" value="1"/>
</dbReference>
<dbReference type="Pfam" id="PF16661">
    <property type="entry name" value="Lactamase_B_6"/>
    <property type="match status" value="1"/>
</dbReference>
<evidence type="ECO:0000256" key="9">
    <source>
        <dbReference type="SAM" id="MobiDB-lite"/>
    </source>
</evidence>
<organism evidence="11 12">
    <name type="scientific">Cyprinus carpio</name>
    <name type="common">Common carp</name>
    <dbReference type="NCBI Taxonomy" id="7962"/>
    <lineage>
        <taxon>Eukaryota</taxon>
        <taxon>Metazoa</taxon>
        <taxon>Chordata</taxon>
        <taxon>Craniata</taxon>
        <taxon>Vertebrata</taxon>
        <taxon>Euteleostomi</taxon>
        <taxon>Actinopterygii</taxon>
        <taxon>Neopterygii</taxon>
        <taxon>Teleostei</taxon>
        <taxon>Ostariophysi</taxon>
        <taxon>Cypriniformes</taxon>
        <taxon>Cyprinidae</taxon>
        <taxon>Cyprininae</taxon>
        <taxon>Cyprinus</taxon>
    </lineage>
</organism>
<name>A0A8C2CG05_CYPCA</name>
<proteinExistence type="inferred from homology"/>
<dbReference type="FunFam" id="3.60.15.10:FF:000008">
    <property type="entry name" value="Cleavage and polyadenylation specificity factor subunit 2"/>
    <property type="match status" value="1"/>
</dbReference>
<evidence type="ECO:0000256" key="3">
    <source>
        <dbReference type="ARBA" id="ARBA00022664"/>
    </source>
</evidence>
<feature type="compositionally biased region" description="Acidic residues" evidence="9">
    <location>
        <begin position="417"/>
        <end position="428"/>
    </location>
</feature>
<dbReference type="SUPFAM" id="SSF56281">
    <property type="entry name" value="Metallo-hydrolase/oxidoreductase"/>
    <property type="match status" value="1"/>
</dbReference>
<evidence type="ECO:0000256" key="7">
    <source>
        <dbReference type="ARBA" id="ARBA00068486"/>
    </source>
</evidence>
<evidence type="ECO:0000313" key="12">
    <source>
        <dbReference type="Proteomes" id="UP000694701"/>
    </source>
</evidence>
<dbReference type="GO" id="GO:0003723">
    <property type="term" value="F:RNA binding"/>
    <property type="evidence" value="ECO:0007669"/>
    <property type="project" value="UniProtKB-KW"/>
</dbReference>
<dbReference type="PANTHER" id="PTHR45922">
    <property type="entry name" value="CLEAVAGE AND POLYADENYLATION SPECIFICITY FACTOR SUBUNIT 2"/>
    <property type="match status" value="1"/>
</dbReference>
<evidence type="ECO:0000256" key="6">
    <source>
        <dbReference type="ARBA" id="ARBA00030774"/>
    </source>
</evidence>
<evidence type="ECO:0000256" key="4">
    <source>
        <dbReference type="ARBA" id="ARBA00022884"/>
    </source>
</evidence>
<dbReference type="CDD" id="cd16293">
    <property type="entry name" value="CPSF2-like_MBL-fold"/>
    <property type="match status" value="1"/>
</dbReference>
<evidence type="ECO:0000256" key="1">
    <source>
        <dbReference type="ARBA" id="ARBA00004123"/>
    </source>
</evidence>
<keyword evidence="3 8" id="KW-0507">mRNA processing</keyword>
<dbReference type="Gene3D" id="3.60.15.10">
    <property type="entry name" value="Ribonuclease Z/Hydroxyacylglutathione hydrolase-like"/>
    <property type="match status" value="1"/>
</dbReference>
<evidence type="ECO:0000256" key="8">
    <source>
        <dbReference type="RuleBase" id="RU365006"/>
    </source>
</evidence>
<dbReference type="Proteomes" id="UP000694701">
    <property type="component" value="Unplaced"/>
</dbReference>
<dbReference type="Ensembl" id="ENSCCRT00020012127.1">
    <property type="protein sequence ID" value="ENSCCRP00020010940.1"/>
    <property type="gene ID" value="ENSCCRG00020005208.1"/>
</dbReference>
<evidence type="ECO:0000259" key="10">
    <source>
        <dbReference type="SMART" id="SM01027"/>
    </source>
</evidence>
<feature type="domain" description="Beta-Casp" evidence="10">
    <location>
        <begin position="243"/>
        <end position="368"/>
    </location>
</feature>
<dbReference type="InterPro" id="IPR022712">
    <property type="entry name" value="Beta_Casp"/>
</dbReference>
<dbReference type="InterPro" id="IPR036866">
    <property type="entry name" value="RibonucZ/Hydroxyglut_hydro"/>
</dbReference>
<protein>
    <recommendedName>
        <fullName evidence="7 8">Cleavage and polyadenylation specificity factor subunit 2</fullName>
    </recommendedName>
    <alternativeName>
        <fullName evidence="6 8">Cleavage and polyadenylation specificity factor 100 kDa subunit</fullName>
    </alternativeName>
</protein>
<feature type="region of interest" description="Disordered" evidence="9">
    <location>
        <begin position="398"/>
        <end position="428"/>
    </location>
</feature>
<dbReference type="InterPro" id="IPR025069">
    <property type="entry name" value="Cpsf2_C"/>
</dbReference>
<evidence type="ECO:0000313" key="11">
    <source>
        <dbReference type="Ensembl" id="ENSCCRP00020010940.1"/>
    </source>
</evidence>
<comment type="subcellular location">
    <subcellularLocation>
        <location evidence="1 8">Nucleus</location>
    </subcellularLocation>
</comment>
<reference evidence="11" key="1">
    <citation type="submission" date="2025-08" db="UniProtKB">
        <authorList>
            <consortium name="Ensembl"/>
        </authorList>
    </citation>
    <scope>IDENTIFICATION</scope>
</reference>
<dbReference type="AlphaFoldDB" id="A0A8C2CG05"/>
<accession>A0A8C2CG05</accession>
<feature type="compositionally biased region" description="Basic and acidic residues" evidence="9">
    <location>
        <begin position="398"/>
        <end position="416"/>
    </location>
</feature>
<dbReference type="InterPro" id="IPR001279">
    <property type="entry name" value="Metallo-B-lactamas"/>
</dbReference>
<keyword evidence="5 8" id="KW-0539">Nucleus</keyword>